<dbReference type="RefSeq" id="XP_018693916.1">
    <property type="nucleotide sequence ID" value="XM_018837063.1"/>
</dbReference>
<keyword evidence="2" id="KW-1185">Reference proteome</keyword>
<protein>
    <submittedName>
        <fullName evidence="1">Uncharacterized protein</fullName>
    </submittedName>
</protein>
<accession>A0A178ZL81</accession>
<dbReference type="OrthoDB" id="4145299at2759"/>
<name>A0A178ZL81_9EURO</name>
<proteinExistence type="predicted"/>
<gene>
    <name evidence="1" type="ORF">AYL99_05551</name>
</gene>
<evidence type="ECO:0000313" key="2">
    <source>
        <dbReference type="Proteomes" id="UP000078343"/>
    </source>
</evidence>
<dbReference type="AlphaFoldDB" id="A0A178ZL81"/>
<sequence length="286" mass="31747">MSSTNDTPQKLVEATALAKSQMQIPGLRTGSTSNQVLYKNSTQKAVSFNDQVQEVLFSRDDVIGHETGSMTTKLSGVPSAAWQKMWLEKSISLREMCLKKTRDGCMPACVMSLQQNANSKSIPDTRQGDATENDDEMNSTIAAFAKMTLSTSITPSSEVRVRHLLVGDLYFQTIEEIEDHVQHRLSNLTFSTDDALRGAIEGLQRRTKDKLTGLLKCMGILYPYHGQGGPCEAVADALQDKDWTEVDAKADALFISCATPWVVEAMKDITEKFKKKLDRKTRSRIC</sequence>
<dbReference type="EMBL" id="LVYI01000004">
    <property type="protein sequence ID" value="OAP60549.1"/>
    <property type="molecule type" value="Genomic_DNA"/>
</dbReference>
<reference evidence="1 2" key="1">
    <citation type="submission" date="2016-04" db="EMBL/GenBank/DDBJ databases">
        <title>Draft genome of Fonsecaea erecta CBS 125763.</title>
        <authorList>
            <person name="Weiss V.A."/>
            <person name="Vicente V.A."/>
            <person name="Raittz R.T."/>
            <person name="Moreno L.F."/>
            <person name="De Souza E.M."/>
            <person name="Pedrosa F.O."/>
            <person name="Steffens M.B."/>
            <person name="Faoro H."/>
            <person name="Tadra-Sfeir M.Z."/>
            <person name="Najafzadeh M.J."/>
            <person name="Felipe M.S."/>
            <person name="Teixeira M."/>
            <person name="Sun J."/>
            <person name="Xi L."/>
            <person name="Gomes R."/>
            <person name="De Azevedo C.M."/>
            <person name="Salgado C.G."/>
            <person name="Da Silva M.B."/>
            <person name="Nascimento M.F."/>
            <person name="Queiroz-Telles F."/>
            <person name="Attili D.S."/>
            <person name="Gorbushina A."/>
        </authorList>
    </citation>
    <scope>NUCLEOTIDE SEQUENCE [LARGE SCALE GENOMIC DNA]</scope>
    <source>
        <strain evidence="1 2">CBS 125763</strain>
    </source>
</reference>
<comment type="caution">
    <text evidence="1">The sequence shown here is derived from an EMBL/GenBank/DDBJ whole genome shotgun (WGS) entry which is preliminary data.</text>
</comment>
<dbReference type="Proteomes" id="UP000078343">
    <property type="component" value="Unassembled WGS sequence"/>
</dbReference>
<dbReference type="GeneID" id="30009719"/>
<organism evidence="1 2">
    <name type="scientific">Fonsecaea erecta</name>
    <dbReference type="NCBI Taxonomy" id="1367422"/>
    <lineage>
        <taxon>Eukaryota</taxon>
        <taxon>Fungi</taxon>
        <taxon>Dikarya</taxon>
        <taxon>Ascomycota</taxon>
        <taxon>Pezizomycotina</taxon>
        <taxon>Eurotiomycetes</taxon>
        <taxon>Chaetothyriomycetidae</taxon>
        <taxon>Chaetothyriales</taxon>
        <taxon>Herpotrichiellaceae</taxon>
        <taxon>Fonsecaea</taxon>
    </lineage>
</organism>
<evidence type="ECO:0000313" key="1">
    <source>
        <dbReference type="EMBL" id="OAP60549.1"/>
    </source>
</evidence>